<accession>A0ACB9Z2H9</accession>
<protein>
    <submittedName>
        <fullName evidence="1">GMC oxidoreductase</fullName>
    </submittedName>
</protein>
<dbReference type="EMBL" id="MU393469">
    <property type="protein sequence ID" value="KAI4865669.1"/>
    <property type="molecule type" value="Genomic_DNA"/>
</dbReference>
<evidence type="ECO:0000313" key="2">
    <source>
        <dbReference type="Proteomes" id="UP001497700"/>
    </source>
</evidence>
<comment type="caution">
    <text evidence="1">The sequence shown here is derived from an EMBL/GenBank/DDBJ whole genome shotgun (WGS) entry which is preliminary data.</text>
</comment>
<evidence type="ECO:0000313" key="1">
    <source>
        <dbReference type="EMBL" id="KAI4865669.1"/>
    </source>
</evidence>
<reference evidence="1 2" key="1">
    <citation type="journal article" date="2022" name="New Phytol.">
        <title>Ecological generalism drives hyperdiversity of secondary metabolite gene clusters in xylarialean endophytes.</title>
        <authorList>
            <person name="Franco M.E.E."/>
            <person name="Wisecaver J.H."/>
            <person name="Arnold A.E."/>
            <person name="Ju Y.M."/>
            <person name="Slot J.C."/>
            <person name="Ahrendt S."/>
            <person name="Moore L.P."/>
            <person name="Eastman K.E."/>
            <person name="Scott K."/>
            <person name="Konkel Z."/>
            <person name="Mondo S.J."/>
            <person name="Kuo A."/>
            <person name="Hayes R.D."/>
            <person name="Haridas S."/>
            <person name="Andreopoulos B."/>
            <person name="Riley R."/>
            <person name="LaButti K."/>
            <person name="Pangilinan J."/>
            <person name="Lipzen A."/>
            <person name="Amirebrahimi M."/>
            <person name="Yan J."/>
            <person name="Adam C."/>
            <person name="Keymanesh K."/>
            <person name="Ng V."/>
            <person name="Louie K."/>
            <person name="Northen T."/>
            <person name="Drula E."/>
            <person name="Henrissat B."/>
            <person name="Hsieh H.M."/>
            <person name="Youens-Clark K."/>
            <person name="Lutzoni F."/>
            <person name="Miadlikowska J."/>
            <person name="Eastwood D.C."/>
            <person name="Hamelin R.C."/>
            <person name="Grigoriev I.V."/>
            <person name="U'Ren J.M."/>
        </authorList>
    </citation>
    <scope>NUCLEOTIDE SEQUENCE [LARGE SCALE GENOMIC DNA]</scope>
    <source>
        <strain evidence="1 2">CBS 119005</strain>
    </source>
</reference>
<keyword evidence="2" id="KW-1185">Reference proteome</keyword>
<gene>
    <name evidence="1" type="ORF">F4820DRAFT_469539</name>
</gene>
<sequence>MRTTTAIHALAAILLLPFTSATRIIPDSKGKLPLQDGYDYIVVGAGIGGLVVANRLTEDPSVSALVIEAGNLDDRAEDVSIPGNIGFEDPRRYEVKVKMAEQEFLDGKVRIFSQGKAVGGSTIVNGLVWTRGSVADFDAWERLGNPGWAWSDILPYFEKSESYSAPVKNVSGAQPLLHPVAGNHGDRGPVQVSYPNYYYNQSYNFLDGIRELGIPINEDPNSGNATGASIVPSSMSGKNQSRADARTAYLDPALERPNLHLITGYSVTRVLHGNGGATSSNSTHDPRDSGLRVTGVEKTTISCRKEVILAAGAIISPVLLQVSGIGPVALLESLGIDVAIDLPGVGSNFQDHPTLQPVYEYTAPDIFTAWDIVGSTRDAVRQEYLTNRTGPWTAPMVNAAAFAALSWVTDREEDILNEAANATANLPPSYDSTLRAGYDAQRAELISMLARADTPAYEVMSTSWGQLAVSAMQPFSRGTVSARSASVFGNAPPLVDPRFCAHPVDCRLLLLGLGFNDRLIRTPPMAALAPVPPPGFGAADARNETALDEAMRSKITSGFHPSGTTSMLPLEHGGVVDPSLRVYGTRNLRVVDAGVIPLIPGAHIQAAVYAVAEKPLGLIVDDYNTDESEETGGRYYQG</sequence>
<dbReference type="Proteomes" id="UP001497700">
    <property type="component" value="Unassembled WGS sequence"/>
</dbReference>
<name>A0ACB9Z2H9_9PEZI</name>
<organism evidence="1 2">
    <name type="scientific">Hypoxylon rubiginosum</name>
    <dbReference type="NCBI Taxonomy" id="110542"/>
    <lineage>
        <taxon>Eukaryota</taxon>
        <taxon>Fungi</taxon>
        <taxon>Dikarya</taxon>
        <taxon>Ascomycota</taxon>
        <taxon>Pezizomycotina</taxon>
        <taxon>Sordariomycetes</taxon>
        <taxon>Xylariomycetidae</taxon>
        <taxon>Xylariales</taxon>
        <taxon>Hypoxylaceae</taxon>
        <taxon>Hypoxylon</taxon>
    </lineage>
</organism>
<proteinExistence type="predicted"/>